<dbReference type="RefSeq" id="WP_075698587.1">
    <property type="nucleotide sequence ID" value="NZ_CP074126.1"/>
</dbReference>
<dbReference type="Proteomes" id="UP000680706">
    <property type="component" value="Chromosome"/>
</dbReference>
<evidence type="ECO:0000313" key="3">
    <source>
        <dbReference type="Proteomes" id="UP000680706"/>
    </source>
</evidence>
<dbReference type="EMBL" id="CP074126">
    <property type="protein sequence ID" value="QUS54022.1"/>
    <property type="molecule type" value="Genomic_DNA"/>
</dbReference>
<feature type="transmembrane region" description="Helical" evidence="1">
    <location>
        <begin position="63"/>
        <end position="91"/>
    </location>
</feature>
<sequence length="194" mass="21421">MNSEILDPHTGRSAINETPNGLSLEVPARKKPLQLIFLGVWLCMWAFGWISAFGTLLTGAAGFAGFFILFWLVAWTVGGLWVIGIFGWMAIGREIITFNTQGISIARKLGPFSRHWNCGAVHISELRTTEQPASSMFSNQMPLTFMSGAAHGTLKFDYGNRTLGFGLELETGEAKEILKLLLTRYPHLNKAKTS</sequence>
<keyword evidence="1" id="KW-1133">Transmembrane helix</keyword>
<organism evidence="2 3">
    <name type="scientific">Pseudovibrio brasiliensis</name>
    <dbReference type="NCBI Taxonomy" id="1898042"/>
    <lineage>
        <taxon>Bacteria</taxon>
        <taxon>Pseudomonadati</taxon>
        <taxon>Pseudomonadota</taxon>
        <taxon>Alphaproteobacteria</taxon>
        <taxon>Hyphomicrobiales</taxon>
        <taxon>Stappiaceae</taxon>
        <taxon>Pseudovibrio</taxon>
    </lineage>
</organism>
<keyword evidence="1" id="KW-0812">Transmembrane</keyword>
<gene>
    <name evidence="2" type="ORF">KGB56_11285</name>
</gene>
<keyword evidence="1" id="KW-0472">Membrane</keyword>
<evidence type="ECO:0000256" key="1">
    <source>
        <dbReference type="SAM" id="Phobius"/>
    </source>
</evidence>
<feature type="transmembrane region" description="Helical" evidence="1">
    <location>
        <begin position="35"/>
        <end position="57"/>
    </location>
</feature>
<keyword evidence="3" id="KW-1185">Reference proteome</keyword>
<reference evidence="2 3" key="1">
    <citation type="journal article" date="2021" name="Angew. Chem. Int. Ed. Engl.">
        <title>A novel family of nonribosomal peptides modulate collective behavior in Pseudovibrio bacteria isolated from marine sponges.</title>
        <authorList>
            <person name="Ioca L.P."/>
            <person name="Dai Y."/>
            <person name="Kunakom S."/>
            <person name="Diaz-Espinosa J."/>
            <person name="Krunic A."/>
            <person name="Crnkovic C.M."/>
            <person name="Orjala J."/>
            <person name="Sanchez L.M."/>
            <person name="Ferreira A.G."/>
            <person name="Berlinck R.G.S."/>
            <person name="Eustaquio A.S."/>
        </authorList>
    </citation>
    <scope>NUCLEOTIDE SEQUENCE [LARGE SCALE GENOMIC DNA]</scope>
    <source>
        <strain evidence="2 3">Ab134</strain>
    </source>
</reference>
<proteinExistence type="predicted"/>
<name>A0ABX8AG12_9HYPH</name>
<evidence type="ECO:0000313" key="2">
    <source>
        <dbReference type="EMBL" id="QUS54022.1"/>
    </source>
</evidence>
<evidence type="ECO:0008006" key="4">
    <source>
        <dbReference type="Google" id="ProtNLM"/>
    </source>
</evidence>
<accession>A0ABX8AG12</accession>
<protein>
    <recommendedName>
        <fullName evidence="4">PH domain-containing protein</fullName>
    </recommendedName>
</protein>